<dbReference type="Gene3D" id="3.30.1540.20">
    <property type="entry name" value="MutL, C-terminal domain, dimerisation subdomain"/>
    <property type="match status" value="1"/>
</dbReference>
<dbReference type="InterPro" id="IPR002099">
    <property type="entry name" value="MutL/Mlh/PMS"/>
</dbReference>
<dbReference type="NCBIfam" id="TIGR00585">
    <property type="entry name" value="mutl"/>
    <property type="match status" value="1"/>
</dbReference>
<proteinExistence type="inferred from homology"/>
<protein>
    <recommendedName>
        <fullName evidence="2">DNA mismatch repair protein MutL</fullName>
    </recommendedName>
</protein>
<dbReference type="SMR" id="F0S0A0"/>
<dbReference type="InterPro" id="IPR042121">
    <property type="entry name" value="MutL_C_regsub"/>
</dbReference>
<sequence length="482" mass="55814">MIKRLPPEIISKIASGQIASSPMNVLKELIENAIDAKATEILIRIKDHFNFKVTDNGIGIPYKELPTAVERFTTSKISTIRDLSQINTYGFRGEALYAISQVSHLTIKSRFQEESIGGKLEVKGGKILSHSPISFSRGTSVLVSSLYFNVPVRKKCFDLREKRNLKKIVKTFALCRPEITFKLDNEVFFASSLEERIRQIFGKEITFEKELSKRFTIFYLTEKEEGRRKISFIFVNKRPVSLPEVEKVLSELNIKNYILFINVTPEEVDVNVTPTKDKVILRDFSILEEMKNLLAKKVFLPTFPVLREKKEIHYQTPIEVLGSDGTIIVAHDSEYFYFFDQHLIHERVNYEELISLLFSKKVPLKRIFPPMEVDFSVKLTDKLEKFGIEYEKVGKTIFIHSIPEILRVEDIKKIINGETPESIAEIACKKAIKSGYKPLNFNDIKELFEKYLLCKNRETCPHGRPIYYRIKKSKIMRKVGRN</sequence>
<dbReference type="FunFam" id="3.30.565.10:FF:000003">
    <property type="entry name" value="DNA mismatch repair endonuclease MutL"/>
    <property type="match status" value="1"/>
</dbReference>
<dbReference type="InterPro" id="IPR014762">
    <property type="entry name" value="DNA_mismatch_repair_CS"/>
</dbReference>
<evidence type="ECO:0000256" key="3">
    <source>
        <dbReference type="ARBA" id="ARBA00022763"/>
    </source>
</evidence>
<dbReference type="SUPFAM" id="SSF118116">
    <property type="entry name" value="DNA mismatch repair protein MutL"/>
    <property type="match status" value="1"/>
</dbReference>
<organism evidence="7 8">
    <name type="scientific">Desulfurobacterium thermolithotrophum (strain DSM 11699 / BSA)</name>
    <dbReference type="NCBI Taxonomy" id="868864"/>
    <lineage>
        <taxon>Bacteria</taxon>
        <taxon>Pseudomonadati</taxon>
        <taxon>Aquificota</taxon>
        <taxon>Aquificia</taxon>
        <taxon>Desulfurobacteriales</taxon>
        <taxon>Desulfurobacteriaceae</taxon>
        <taxon>Desulfurobacterium</taxon>
    </lineage>
</organism>
<dbReference type="GO" id="GO:0032300">
    <property type="term" value="C:mismatch repair complex"/>
    <property type="evidence" value="ECO:0007669"/>
    <property type="project" value="InterPro"/>
</dbReference>
<dbReference type="RefSeq" id="WP_013638731.1">
    <property type="nucleotide sequence ID" value="NC_015185.1"/>
</dbReference>
<dbReference type="SUPFAM" id="SSF54211">
    <property type="entry name" value="Ribosomal protein S5 domain 2-like"/>
    <property type="match status" value="1"/>
</dbReference>
<gene>
    <name evidence="7" type="ordered locus">Dester_1142</name>
</gene>
<dbReference type="HOGENOM" id="CLU_004131_4_1_0"/>
<evidence type="ECO:0000256" key="4">
    <source>
        <dbReference type="ARBA" id="ARBA00023204"/>
    </source>
</evidence>
<dbReference type="Proteomes" id="UP000007102">
    <property type="component" value="Chromosome"/>
</dbReference>
<reference evidence="8" key="2">
    <citation type="submission" date="2011-02" db="EMBL/GenBank/DDBJ databases">
        <title>The complete genome of Desulfurobacterium thermolithotrophum DSM 11699.</title>
        <authorList>
            <consortium name="US DOE Joint Genome Institute (JGI-PGF)"/>
            <person name="Lucas S."/>
            <person name="Copeland A."/>
            <person name="Lapidus A."/>
            <person name="Bruce D."/>
            <person name="Goodwin L."/>
            <person name="Pitluck S."/>
            <person name="Kyrpides N."/>
            <person name="Mavromatis K."/>
            <person name="Pagani I."/>
            <person name="Ivanova N."/>
            <person name="Mikhailova N."/>
            <person name="Daligault H."/>
            <person name="Detter J.C."/>
            <person name="Tapia R."/>
            <person name="Han C."/>
            <person name="Land M."/>
            <person name="Hauser L."/>
            <person name="Markowitz V."/>
            <person name="Cheng J.-F."/>
            <person name="Hugenholtz P."/>
            <person name="Woyke T."/>
            <person name="Wu D."/>
            <person name="Spring S."/>
            <person name="Brambilla E."/>
            <person name="Klenk H.-P."/>
            <person name="Eisen J.A."/>
        </authorList>
    </citation>
    <scope>NUCLEOTIDE SEQUENCE [LARGE SCALE GENOMIC DNA]</scope>
    <source>
        <strain evidence="8">DSM 11699 / BSA</strain>
    </source>
</reference>
<dbReference type="InParanoid" id="F0S0A0"/>
<dbReference type="Pfam" id="PF08676">
    <property type="entry name" value="MutL_C"/>
    <property type="match status" value="1"/>
</dbReference>
<evidence type="ECO:0000259" key="5">
    <source>
        <dbReference type="SMART" id="SM00853"/>
    </source>
</evidence>
<dbReference type="Pfam" id="PF13589">
    <property type="entry name" value="HATPase_c_3"/>
    <property type="match status" value="1"/>
</dbReference>
<dbReference type="CDD" id="cd00782">
    <property type="entry name" value="MutL_Trans"/>
    <property type="match status" value="1"/>
</dbReference>
<dbReference type="EMBL" id="CP002543">
    <property type="protein sequence ID" value="ADY73779.1"/>
    <property type="molecule type" value="Genomic_DNA"/>
</dbReference>
<dbReference type="InterPro" id="IPR036890">
    <property type="entry name" value="HATPase_C_sf"/>
</dbReference>
<dbReference type="STRING" id="868864.Dester_1142"/>
<dbReference type="PANTHER" id="PTHR10073">
    <property type="entry name" value="DNA MISMATCH REPAIR PROTEIN MLH, PMS, MUTL"/>
    <property type="match status" value="1"/>
</dbReference>
<dbReference type="KEGG" id="dte:Dester_1142"/>
<dbReference type="Gene3D" id="3.30.230.10">
    <property type="match status" value="1"/>
</dbReference>
<dbReference type="FunCoup" id="F0S0A0">
    <property type="interactions" value="215"/>
</dbReference>
<dbReference type="GO" id="GO:0030983">
    <property type="term" value="F:mismatched DNA binding"/>
    <property type="evidence" value="ECO:0007669"/>
    <property type="project" value="InterPro"/>
</dbReference>
<evidence type="ECO:0000259" key="6">
    <source>
        <dbReference type="SMART" id="SM01340"/>
    </source>
</evidence>
<dbReference type="CDD" id="cd16926">
    <property type="entry name" value="HATPase_MutL-MLH-PMS-like"/>
    <property type="match status" value="1"/>
</dbReference>
<feature type="domain" description="MutL C-terminal dimerisation" evidence="5">
    <location>
        <begin position="320"/>
        <end position="438"/>
    </location>
</feature>
<keyword evidence="4" id="KW-0234">DNA repair</keyword>
<dbReference type="Gene3D" id="3.30.1370.100">
    <property type="entry name" value="MutL, C-terminal domain, regulatory subdomain"/>
    <property type="match status" value="1"/>
</dbReference>
<reference evidence="7 8" key="1">
    <citation type="journal article" date="2011" name="Stand. Genomic Sci.">
        <title>Complete genome sequence of the thermophilic sulfur-reducer Desulfurobacterium thermolithotrophum type strain (BSA(T)) from a deep-sea hydrothermal vent.</title>
        <authorList>
            <person name="Goker M."/>
            <person name="Daligault H."/>
            <person name="Mwirichia R."/>
            <person name="Lapidus A."/>
            <person name="Lucas S."/>
            <person name="Deshpande S."/>
            <person name="Pagani I."/>
            <person name="Tapia R."/>
            <person name="Cheng J.F."/>
            <person name="Goodwin L."/>
            <person name="Pitluck S."/>
            <person name="Liolios K."/>
            <person name="Ivanova N."/>
            <person name="Mavromatis K."/>
            <person name="Mikhailova N."/>
            <person name="Pati A."/>
            <person name="Chen A."/>
            <person name="Palaniappan K."/>
            <person name="Han C."/>
            <person name="Land M."/>
            <person name="Hauser L."/>
            <person name="Pan C."/>
            <person name="Brambilla E.M."/>
            <person name="Rohde M."/>
            <person name="Spring S."/>
            <person name="Sikorski J."/>
            <person name="Wirth R."/>
            <person name="Detter J.C."/>
            <person name="Woyke T."/>
            <person name="Bristow J."/>
            <person name="Eisen J.A."/>
            <person name="Markowitz V."/>
            <person name="Hugenholtz P."/>
            <person name="Kyrpides N.C."/>
            <person name="Klenk H.P."/>
        </authorList>
    </citation>
    <scope>NUCLEOTIDE SEQUENCE [LARGE SCALE GENOMIC DNA]</scope>
    <source>
        <strain evidence="8">DSM 11699 / BSA</strain>
    </source>
</reference>
<feature type="domain" description="DNA mismatch repair protein S5" evidence="6">
    <location>
        <begin position="197"/>
        <end position="295"/>
    </location>
</feature>
<dbReference type="GO" id="GO:0006298">
    <property type="term" value="P:mismatch repair"/>
    <property type="evidence" value="ECO:0007669"/>
    <property type="project" value="InterPro"/>
</dbReference>
<dbReference type="OrthoDB" id="9763467at2"/>
<dbReference type="PROSITE" id="PS00058">
    <property type="entry name" value="DNA_MISMATCH_REPAIR_1"/>
    <property type="match status" value="1"/>
</dbReference>
<dbReference type="GO" id="GO:0140664">
    <property type="term" value="F:ATP-dependent DNA damage sensor activity"/>
    <property type="evidence" value="ECO:0007669"/>
    <property type="project" value="InterPro"/>
</dbReference>
<name>F0S0A0_DESTD</name>
<dbReference type="PANTHER" id="PTHR10073:SF12">
    <property type="entry name" value="DNA MISMATCH REPAIR PROTEIN MLH1"/>
    <property type="match status" value="1"/>
</dbReference>
<dbReference type="eggNOG" id="COG0323">
    <property type="taxonomic scope" value="Bacteria"/>
</dbReference>
<dbReference type="InterPro" id="IPR020568">
    <property type="entry name" value="Ribosomal_Su5_D2-typ_SF"/>
</dbReference>
<dbReference type="InterPro" id="IPR042120">
    <property type="entry name" value="MutL_C_dimsub"/>
</dbReference>
<keyword evidence="3" id="KW-0227">DNA damage</keyword>
<keyword evidence="7" id="KW-0067">ATP-binding</keyword>
<dbReference type="AlphaFoldDB" id="F0S0A0"/>
<dbReference type="Gene3D" id="3.30.565.10">
    <property type="entry name" value="Histidine kinase-like ATPase, C-terminal domain"/>
    <property type="match status" value="1"/>
</dbReference>
<dbReference type="SUPFAM" id="SSF55874">
    <property type="entry name" value="ATPase domain of HSP90 chaperone/DNA topoisomerase II/histidine kinase"/>
    <property type="match status" value="1"/>
</dbReference>
<dbReference type="InterPro" id="IPR013507">
    <property type="entry name" value="DNA_mismatch_S5_2-like"/>
</dbReference>
<accession>F0S0A0</accession>
<keyword evidence="8" id="KW-1185">Reference proteome</keyword>
<keyword evidence="7" id="KW-0547">Nucleotide-binding</keyword>
<dbReference type="InterPro" id="IPR038973">
    <property type="entry name" value="MutL/Mlh/Pms-like"/>
</dbReference>
<dbReference type="SMART" id="SM01340">
    <property type="entry name" value="DNA_mis_repair"/>
    <property type="match status" value="1"/>
</dbReference>
<dbReference type="InterPro" id="IPR014790">
    <property type="entry name" value="MutL_C"/>
</dbReference>
<dbReference type="Pfam" id="PF01119">
    <property type="entry name" value="DNA_mis_repair"/>
    <property type="match status" value="1"/>
</dbReference>
<dbReference type="GO" id="GO:0005524">
    <property type="term" value="F:ATP binding"/>
    <property type="evidence" value="ECO:0007669"/>
    <property type="project" value="UniProtKB-KW"/>
</dbReference>
<dbReference type="GO" id="GO:0016887">
    <property type="term" value="F:ATP hydrolysis activity"/>
    <property type="evidence" value="ECO:0007669"/>
    <property type="project" value="InterPro"/>
</dbReference>
<evidence type="ECO:0000313" key="7">
    <source>
        <dbReference type="EMBL" id="ADY73779.1"/>
    </source>
</evidence>
<dbReference type="InterPro" id="IPR037198">
    <property type="entry name" value="MutL_C_sf"/>
</dbReference>
<comment type="similarity">
    <text evidence="1">Belongs to the DNA mismatch repair MutL/HexB family.</text>
</comment>
<evidence type="ECO:0000256" key="1">
    <source>
        <dbReference type="ARBA" id="ARBA00006082"/>
    </source>
</evidence>
<dbReference type="SMART" id="SM00853">
    <property type="entry name" value="MutL_C"/>
    <property type="match status" value="1"/>
</dbReference>
<dbReference type="InterPro" id="IPR014721">
    <property type="entry name" value="Ribsml_uS5_D2-typ_fold_subgr"/>
</dbReference>
<evidence type="ECO:0000313" key="8">
    <source>
        <dbReference type="Proteomes" id="UP000007102"/>
    </source>
</evidence>
<evidence type="ECO:0000256" key="2">
    <source>
        <dbReference type="ARBA" id="ARBA00021975"/>
    </source>
</evidence>